<reference evidence="9 10" key="1">
    <citation type="submission" date="2024-03" db="EMBL/GenBank/DDBJ databases">
        <title>Genome-scale model development and genomic sequencing of the oleaginous clade Lipomyces.</title>
        <authorList>
            <consortium name="Lawrence Berkeley National Laboratory"/>
            <person name="Czajka J.J."/>
            <person name="Han Y."/>
            <person name="Kim J."/>
            <person name="Mondo S.J."/>
            <person name="Hofstad B.A."/>
            <person name="Robles A."/>
            <person name="Haridas S."/>
            <person name="Riley R."/>
            <person name="LaButti K."/>
            <person name="Pangilinan J."/>
            <person name="Andreopoulos W."/>
            <person name="Lipzen A."/>
            <person name="Yan J."/>
            <person name="Wang M."/>
            <person name="Ng V."/>
            <person name="Grigoriev I.V."/>
            <person name="Spatafora J.W."/>
            <person name="Magnuson J.K."/>
            <person name="Baker S.E."/>
            <person name="Pomraning K.R."/>
        </authorList>
    </citation>
    <scope>NUCLEOTIDE SEQUENCE [LARGE SCALE GENOMIC DNA]</scope>
    <source>
        <strain evidence="9 10">Phaff 52-87</strain>
    </source>
</reference>
<dbReference type="GeneID" id="90038793"/>
<feature type="region of interest" description="Disordered" evidence="8">
    <location>
        <begin position="230"/>
        <end position="251"/>
    </location>
</feature>
<dbReference type="RefSeq" id="XP_064766968.1">
    <property type="nucleotide sequence ID" value="XM_064913281.1"/>
</dbReference>
<proteinExistence type="inferred from homology"/>
<keyword evidence="9" id="KW-0808">Transferase</keyword>
<evidence type="ECO:0000313" key="9">
    <source>
        <dbReference type="EMBL" id="KAK7203935.1"/>
    </source>
</evidence>
<dbReference type="GO" id="GO:0032259">
    <property type="term" value="P:methylation"/>
    <property type="evidence" value="ECO:0007669"/>
    <property type="project" value="UniProtKB-KW"/>
</dbReference>
<dbReference type="PANTHER" id="PTHR14741">
    <property type="entry name" value="S-ADENOSYLMETHIONINE-DEPENDENT METHYLTRANSFERASE RELATED"/>
    <property type="match status" value="1"/>
</dbReference>
<comment type="catalytic activity">
    <reaction evidence="5">
        <text>a 5'-end (N(2),N(7)-dimethyl 5'-triphosphoguanosine)-ribonucleoside in snRNA + S-adenosyl-L-methionine = a 5'-end (N(2),N(2),N(7)-trimethyl 5'-triphosphoguanosine)-ribonucleoside in snRNA + S-adenosyl-L-homocysteine + H(+)</text>
        <dbReference type="Rhea" id="RHEA:78479"/>
        <dbReference type="Rhea" id="RHEA-COMP:19087"/>
        <dbReference type="Rhea" id="RHEA-COMP:19089"/>
        <dbReference type="ChEBI" id="CHEBI:15378"/>
        <dbReference type="ChEBI" id="CHEBI:57856"/>
        <dbReference type="ChEBI" id="CHEBI:59789"/>
        <dbReference type="ChEBI" id="CHEBI:167623"/>
        <dbReference type="ChEBI" id="CHEBI:172880"/>
    </reaction>
    <physiologicalReaction direction="left-to-right" evidence="5">
        <dbReference type="Rhea" id="RHEA:78480"/>
    </physiologicalReaction>
</comment>
<evidence type="ECO:0000256" key="8">
    <source>
        <dbReference type="SAM" id="MobiDB-lite"/>
    </source>
</evidence>
<comment type="catalytic activity">
    <reaction evidence="3">
        <text>a 5'-end (N(2),N(7)-dimethyl 5'-triphosphoguanosine)-ribonucleoside in snoRNA + S-adenosyl-L-methionine = a 5'-end (N(2),N(2),N(7)-trimethyl 5'-triphosphoguanosine)-ribonucleoside in snoRNA + S-adenosyl-L-homocysteine + H(+)</text>
        <dbReference type="Rhea" id="RHEA:78507"/>
        <dbReference type="Rhea" id="RHEA-COMP:19088"/>
        <dbReference type="Rhea" id="RHEA-COMP:19090"/>
        <dbReference type="ChEBI" id="CHEBI:15378"/>
        <dbReference type="ChEBI" id="CHEBI:57856"/>
        <dbReference type="ChEBI" id="CHEBI:59789"/>
        <dbReference type="ChEBI" id="CHEBI:167623"/>
        <dbReference type="ChEBI" id="CHEBI:172880"/>
    </reaction>
    <physiologicalReaction direction="left-to-right" evidence="3">
        <dbReference type="Rhea" id="RHEA:78508"/>
    </physiologicalReaction>
</comment>
<evidence type="ECO:0000313" key="10">
    <source>
        <dbReference type="Proteomes" id="UP001498771"/>
    </source>
</evidence>
<sequence>MVFEICDATRDDDGEDIADELLIEEDSIPKYLWKYWRKRNQIFSKFNEGVWINEQGWYSVTPEDVAINIATHVTKHTPASPLTILDGFAGTGANAIHFARQASVRRVIAIEKDATTLRCAMHNAKLYGVAEKIEFVLGDYFDFVEHFAGKSERWRVENRVDVVFLSPPWGGPGYRYDEVLDLEKMQPYSVSEILNAAYKLTTNIALYIPRTSDIIQLRNIVEYQYTQSSFHSRSSSDDDDDDDDDDSSSKGFSEQEKILLSYLHEDGHCVAICAYLGALAVPAMKDYGVVLIED</sequence>
<evidence type="ECO:0000256" key="7">
    <source>
        <dbReference type="ARBA" id="ARBA00049790"/>
    </source>
</evidence>
<dbReference type="CDD" id="cd02440">
    <property type="entry name" value="AdoMet_MTases"/>
    <property type="match status" value="1"/>
</dbReference>
<dbReference type="Proteomes" id="UP001498771">
    <property type="component" value="Unassembled WGS sequence"/>
</dbReference>
<dbReference type="GO" id="GO:0008168">
    <property type="term" value="F:methyltransferase activity"/>
    <property type="evidence" value="ECO:0007669"/>
    <property type="project" value="UniProtKB-KW"/>
</dbReference>
<evidence type="ECO:0000256" key="2">
    <source>
        <dbReference type="ARBA" id="ARBA00025783"/>
    </source>
</evidence>
<protein>
    <recommendedName>
        <fullName evidence="1">Trimethylguanosine synthase</fullName>
    </recommendedName>
    <alternativeName>
        <fullName evidence="7">Cap-specific guanine-N(2) methyltransferase</fullName>
    </alternativeName>
</protein>
<dbReference type="SUPFAM" id="SSF53335">
    <property type="entry name" value="S-adenosyl-L-methionine-dependent methyltransferases"/>
    <property type="match status" value="1"/>
</dbReference>
<evidence type="ECO:0000256" key="3">
    <source>
        <dbReference type="ARBA" id="ARBA00047418"/>
    </source>
</evidence>
<comment type="catalytic activity">
    <reaction evidence="4">
        <text>a 5'-end (N(7)-methyl 5'-triphosphoguanosine)-ribonucleoside in snoRNA + S-adenosyl-L-methionine = a 5'-end (N(2),N(7)-dimethyl 5'-triphosphoguanosine)-ribonucleoside in snoRNA + S-adenosyl-L-homocysteine + H(+)</text>
        <dbReference type="Rhea" id="RHEA:78475"/>
        <dbReference type="Rhea" id="RHEA-COMP:19086"/>
        <dbReference type="Rhea" id="RHEA-COMP:19088"/>
        <dbReference type="ChEBI" id="CHEBI:15378"/>
        <dbReference type="ChEBI" id="CHEBI:57856"/>
        <dbReference type="ChEBI" id="CHEBI:59789"/>
        <dbReference type="ChEBI" id="CHEBI:156461"/>
        <dbReference type="ChEBI" id="CHEBI:172880"/>
    </reaction>
    <physiologicalReaction direction="left-to-right" evidence="4">
        <dbReference type="Rhea" id="RHEA:78476"/>
    </physiologicalReaction>
</comment>
<organism evidence="9 10">
    <name type="scientific">Myxozyma melibiosi</name>
    <dbReference type="NCBI Taxonomy" id="54550"/>
    <lineage>
        <taxon>Eukaryota</taxon>
        <taxon>Fungi</taxon>
        <taxon>Dikarya</taxon>
        <taxon>Ascomycota</taxon>
        <taxon>Saccharomycotina</taxon>
        <taxon>Lipomycetes</taxon>
        <taxon>Lipomycetales</taxon>
        <taxon>Lipomycetaceae</taxon>
        <taxon>Myxozyma</taxon>
    </lineage>
</organism>
<dbReference type="InterPro" id="IPR019012">
    <property type="entry name" value="RNA_cap_Gua-N2-MeTrfase"/>
</dbReference>
<dbReference type="PANTHER" id="PTHR14741:SF32">
    <property type="entry name" value="TRIMETHYLGUANOSINE SYNTHASE"/>
    <property type="match status" value="1"/>
</dbReference>
<dbReference type="Gene3D" id="3.40.50.150">
    <property type="entry name" value="Vaccinia Virus protein VP39"/>
    <property type="match status" value="1"/>
</dbReference>
<evidence type="ECO:0000256" key="5">
    <source>
        <dbReference type="ARBA" id="ARBA00048763"/>
    </source>
</evidence>
<keyword evidence="9" id="KW-0489">Methyltransferase</keyword>
<keyword evidence="10" id="KW-1185">Reference proteome</keyword>
<evidence type="ECO:0000256" key="1">
    <source>
        <dbReference type="ARBA" id="ARBA00018517"/>
    </source>
</evidence>
<gene>
    <name evidence="9" type="ORF">BZA70DRAFT_282458</name>
</gene>
<name>A0ABR1F259_9ASCO</name>
<accession>A0ABR1F259</accession>
<feature type="compositionally biased region" description="Acidic residues" evidence="8">
    <location>
        <begin position="237"/>
        <end position="246"/>
    </location>
</feature>
<comment type="similarity">
    <text evidence="2">Belongs to the methyltransferase superfamily. Trimethylguanosine synthase family.</text>
</comment>
<dbReference type="InterPro" id="IPR029063">
    <property type="entry name" value="SAM-dependent_MTases_sf"/>
</dbReference>
<evidence type="ECO:0000256" key="6">
    <source>
        <dbReference type="ARBA" id="ARBA00049075"/>
    </source>
</evidence>
<comment type="catalytic activity">
    <reaction evidence="6">
        <text>a 5'-end (N(7)-methyl 5'-triphosphoguanosine)-ribonucleoside in snRNA + S-adenosyl-L-methionine = a 5'-end (N(2),N(7)-dimethyl 5'-triphosphoguanosine)-ribonucleoside in snRNA + S-adenosyl-L-homocysteine + H(+)</text>
        <dbReference type="Rhea" id="RHEA:78471"/>
        <dbReference type="Rhea" id="RHEA-COMP:19085"/>
        <dbReference type="Rhea" id="RHEA-COMP:19087"/>
        <dbReference type="ChEBI" id="CHEBI:15378"/>
        <dbReference type="ChEBI" id="CHEBI:57856"/>
        <dbReference type="ChEBI" id="CHEBI:59789"/>
        <dbReference type="ChEBI" id="CHEBI:156461"/>
        <dbReference type="ChEBI" id="CHEBI:172880"/>
    </reaction>
    <physiologicalReaction direction="left-to-right" evidence="6">
        <dbReference type="Rhea" id="RHEA:78472"/>
    </physiologicalReaction>
</comment>
<dbReference type="Pfam" id="PF09445">
    <property type="entry name" value="Methyltransf_15"/>
    <property type="match status" value="1"/>
</dbReference>
<dbReference type="EMBL" id="JBBJBU010000010">
    <property type="protein sequence ID" value="KAK7203935.1"/>
    <property type="molecule type" value="Genomic_DNA"/>
</dbReference>
<comment type="caution">
    <text evidence="9">The sequence shown here is derived from an EMBL/GenBank/DDBJ whole genome shotgun (WGS) entry which is preliminary data.</text>
</comment>
<evidence type="ECO:0000256" key="4">
    <source>
        <dbReference type="ARBA" id="ARBA00048740"/>
    </source>
</evidence>